<dbReference type="AlphaFoldDB" id="F7ZGG5"/>
<dbReference type="PRINTS" id="PR00080">
    <property type="entry name" value="SDRFAMILY"/>
</dbReference>
<evidence type="ECO:0000256" key="3">
    <source>
        <dbReference type="RuleBase" id="RU000363"/>
    </source>
</evidence>
<keyword evidence="5" id="KW-1185">Reference proteome</keyword>
<protein>
    <submittedName>
        <fullName evidence="4">Short chain dehydrogenase</fullName>
    </submittedName>
</protein>
<dbReference type="PANTHER" id="PTHR24322:SF736">
    <property type="entry name" value="RETINOL DEHYDROGENASE 10"/>
    <property type="match status" value="1"/>
</dbReference>
<gene>
    <name evidence="4" type="ordered locus">RLO149_c041850</name>
</gene>
<dbReference type="SUPFAM" id="SSF51735">
    <property type="entry name" value="NAD(P)-binding Rossmann-fold domains"/>
    <property type="match status" value="1"/>
</dbReference>
<dbReference type="Gene3D" id="3.40.50.720">
    <property type="entry name" value="NAD(P)-binding Rossmann-like Domain"/>
    <property type="match status" value="1"/>
</dbReference>
<dbReference type="eggNOG" id="COG4221">
    <property type="taxonomic scope" value="Bacteria"/>
</dbReference>
<dbReference type="KEGG" id="rli:RLO149_c041850"/>
<dbReference type="PANTHER" id="PTHR24322">
    <property type="entry name" value="PKSB"/>
    <property type="match status" value="1"/>
</dbReference>
<evidence type="ECO:0000256" key="2">
    <source>
        <dbReference type="ARBA" id="ARBA00023002"/>
    </source>
</evidence>
<evidence type="ECO:0000313" key="5">
    <source>
        <dbReference type="Proteomes" id="UP000001353"/>
    </source>
</evidence>
<dbReference type="InterPro" id="IPR020904">
    <property type="entry name" value="Sc_DH/Rdtase_CS"/>
</dbReference>
<dbReference type="GO" id="GO:0016616">
    <property type="term" value="F:oxidoreductase activity, acting on the CH-OH group of donors, NAD or NADP as acceptor"/>
    <property type="evidence" value="ECO:0007669"/>
    <property type="project" value="TreeGrafter"/>
</dbReference>
<dbReference type="PROSITE" id="PS00061">
    <property type="entry name" value="ADH_SHORT"/>
    <property type="match status" value="1"/>
</dbReference>
<evidence type="ECO:0000256" key="1">
    <source>
        <dbReference type="ARBA" id="ARBA00006484"/>
    </source>
</evidence>
<reference evidence="4 5" key="1">
    <citation type="journal article" date="2011" name="BMC Genomics">
        <title>Comparative genome analysis and genome-guided physiological analysis of Roseobacter litoralis.</title>
        <authorList>
            <person name="Kalhoefer D."/>
            <person name="Thole S."/>
            <person name="Voget S."/>
            <person name="Lehmann R."/>
            <person name="Liesegang H."/>
            <person name="Wollher A."/>
            <person name="Daniel R."/>
            <person name="Simon M."/>
            <person name="Brinkhoff T."/>
        </authorList>
    </citation>
    <scope>NUCLEOTIDE SEQUENCE [LARGE SCALE GENOMIC DNA]</scope>
    <source>
        <strain evidence="5">ATCC 49566 / DSM 6996 / JCM 21268 / NBRC 15278 / OCh 149</strain>
    </source>
</reference>
<dbReference type="EMBL" id="CP002623">
    <property type="protein sequence ID" value="AEI96081.1"/>
    <property type="molecule type" value="Genomic_DNA"/>
</dbReference>
<dbReference type="HOGENOM" id="CLU_010194_2_1_5"/>
<dbReference type="STRING" id="391595.RLO149_c041850"/>
<name>F7ZGG5_ROSLO</name>
<dbReference type="Proteomes" id="UP000001353">
    <property type="component" value="Chromosome"/>
</dbReference>
<proteinExistence type="inferred from homology"/>
<dbReference type="Pfam" id="PF00106">
    <property type="entry name" value="adh_short"/>
    <property type="match status" value="1"/>
</dbReference>
<comment type="similarity">
    <text evidence="1 3">Belongs to the short-chain dehydrogenases/reductases (SDR) family.</text>
</comment>
<dbReference type="PRINTS" id="PR00081">
    <property type="entry name" value="GDHRDH"/>
</dbReference>
<accession>F7ZGG5</accession>
<dbReference type="InterPro" id="IPR036291">
    <property type="entry name" value="NAD(P)-bd_dom_sf"/>
</dbReference>
<organism evidence="4 5">
    <name type="scientific">Roseobacter litoralis (strain ATCC 49566 / DSM 6996 / JCM 21268 / NBRC 15278 / OCh 149)</name>
    <dbReference type="NCBI Taxonomy" id="391595"/>
    <lineage>
        <taxon>Bacteria</taxon>
        <taxon>Pseudomonadati</taxon>
        <taxon>Pseudomonadota</taxon>
        <taxon>Alphaproteobacteria</taxon>
        <taxon>Rhodobacterales</taxon>
        <taxon>Roseobacteraceae</taxon>
        <taxon>Roseobacter</taxon>
    </lineage>
</organism>
<evidence type="ECO:0000313" key="4">
    <source>
        <dbReference type="EMBL" id="AEI96081.1"/>
    </source>
</evidence>
<keyword evidence="2" id="KW-0560">Oxidoreductase</keyword>
<dbReference type="RefSeq" id="WP_013963960.1">
    <property type="nucleotide sequence ID" value="NC_015730.1"/>
</dbReference>
<dbReference type="InterPro" id="IPR002347">
    <property type="entry name" value="SDR_fam"/>
</dbReference>
<dbReference type="OrthoDB" id="210852at2"/>
<sequence>MDYTGKTVVVTGGLSGIGAALVRLFEALGAQVCVFDIADAPASGVNIAAFVKCDVSVQQDLQDATQRVEREVGPIDVFVSNAGVMSAGSSMGDDADWARCLSVNLMAHVYAARFLIPLMAARGGGYLVNIASAAGLLNQIGDAAYSASKHAAVGFAESIAIAHAHDKIDVSLVCPQYVATPMIGLKNAETAEGRSLLTADDVASCVLHAMAARQFLVLPHSEVQKYALARAEDHDRWVSGMQNLRARSIKQFGDALPQRFYKLV</sequence>